<evidence type="ECO:0000313" key="3">
    <source>
        <dbReference type="EMBL" id="EPE06932.1"/>
    </source>
</evidence>
<feature type="region of interest" description="Disordered" evidence="1">
    <location>
        <begin position="193"/>
        <end position="217"/>
    </location>
</feature>
<feature type="region of interest" description="Disordered" evidence="1">
    <location>
        <begin position="314"/>
        <end position="334"/>
    </location>
</feature>
<dbReference type="OrthoDB" id="205198at2759"/>
<dbReference type="Pfam" id="PF01454">
    <property type="entry name" value="MAGE"/>
    <property type="match status" value="1"/>
</dbReference>
<feature type="compositionally biased region" description="Acidic residues" evidence="1">
    <location>
        <begin position="31"/>
        <end position="66"/>
    </location>
</feature>
<dbReference type="InterPro" id="IPR037445">
    <property type="entry name" value="MAGE"/>
</dbReference>
<dbReference type="PANTHER" id="PTHR11736:SF14">
    <property type="entry name" value="NSE3 HOMOLOG, SMC5-SMC6 COMPLEX COMPONENT"/>
    <property type="match status" value="1"/>
</dbReference>
<dbReference type="Proteomes" id="UP000016923">
    <property type="component" value="Unassembled WGS sequence"/>
</dbReference>
<feature type="domain" description="MAGE" evidence="2">
    <location>
        <begin position="127"/>
        <end position="387"/>
    </location>
</feature>
<evidence type="ECO:0000259" key="2">
    <source>
        <dbReference type="SMART" id="SM01373"/>
    </source>
</evidence>
<gene>
    <name evidence="3" type="ORF">F503_03359</name>
</gene>
<dbReference type="EMBL" id="KE148152">
    <property type="protein sequence ID" value="EPE06932.1"/>
    <property type="molecule type" value="Genomic_DNA"/>
</dbReference>
<dbReference type="STRING" id="1262450.S3C2D5"/>
<dbReference type="VEuPathDB" id="FungiDB:F503_03359"/>
<dbReference type="PANTHER" id="PTHR11736">
    <property type="entry name" value="MELANOMA-ASSOCIATED ANTIGEN MAGE ANTIGEN"/>
    <property type="match status" value="1"/>
</dbReference>
<feature type="compositionally biased region" description="Acidic residues" evidence="1">
    <location>
        <begin position="94"/>
        <end position="107"/>
    </location>
</feature>
<accession>S3C2D5</accession>
<dbReference type="InterPro" id="IPR041898">
    <property type="entry name" value="MAGE_WH1"/>
</dbReference>
<feature type="compositionally biased region" description="Basic residues" evidence="1">
    <location>
        <begin position="70"/>
        <end position="83"/>
    </location>
</feature>
<feature type="compositionally biased region" description="Basic and acidic residues" evidence="1">
    <location>
        <begin position="419"/>
        <end position="439"/>
    </location>
</feature>
<dbReference type="eggNOG" id="KOG4562">
    <property type="taxonomic scope" value="Eukaryota"/>
</dbReference>
<dbReference type="GO" id="GO:0005634">
    <property type="term" value="C:nucleus"/>
    <property type="evidence" value="ECO:0007669"/>
    <property type="project" value="TreeGrafter"/>
</dbReference>
<feature type="region of interest" description="Disordered" evidence="1">
    <location>
        <begin position="402"/>
        <end position="449"/>
    </location>
</feature>
<dbReference type="OMA" id="GMQMVEQ"/>
<dbReference type="AlphaFoldDB" id="S3C2D5"/>
<protein>
    <submittedName>
        <fullName evidence="3">Mage protein</fullName>
    </submittedName>
</protein>
<dbReference type="Gene3D" id="1.10.10.1210">
    <property type="entry name" value="MAGE homology domain, winged helix WH2 motif"/>
    <property type="match status" value="1"/>
</dbReference>
<evidence type="ECO:0000256" key="1">
    <source>
        <dbReference type="SAM" id="MobiDB-lite"/>
    </source>
</evidence>
<dbReference type="InterPro" id="IPR002190">
    <property type="entry name" value="MHD_dom"/>
</dbReference>
<proteinExistence type="predicted"/>
<feature type="compositionally biased region" description="Acidic residues" evidence="1">
    <location>
        <begin position="440"/>
        <end position="449"/>
    </location>
</feature>
<evidence type="ECO:0000313" key="4">
    <source>
        <dbReference type="Proteomes" id="UP000016923"/>
    </source>
</evidence>
<dbReference type="SMART" id="SM01373">
    <property type="entry name" value="MAGE"/>
    <property type="match status" value="1"/>
</dbReference>
<feature type="compositionally biased region" description="Basic and acidic residues" evidence="1">
    <location>
        <begin position="13"/>
        <end position="22"/>
    </location>
</feature>
<dbReference type="InterPro" id="IPR041899">
    <property type="entry name" value="MAGE_WH2"/>
</dbReference>
<keyword evidence="4" id="KW-1185">Reference proteome</keyword>
<dbReference type="Gene3D" id="1.10.10.1200">
    <property type="entry name" value="MAGE homology domain, winged helix WH1 motif"/>
    <property type="match status" value="1"/>
</dbReference>
<reference evidence="3 4" key="1">
    <citation type="journal article" date="2013" name="BMC Genomics">
        <title>The genome and transcriptome of the pine saprophyte Ophiostoma piceae, and a comparison with the bark beetle-associated pine pathogen Grosmannia clavigera.</title>
        <authorList>
            <person name="Haridas S."/>
            <person name="Wang Y."/>
            <person name="Lim L."/>
            <person name="Massoumi Alamouti S."/>
            <person name="Jackman S."/>
            <person name="Docking R."/>
            <person name="Robertson G."/>
            <person name="Birol I."/>
            <person name="Bohlmann J."/>
            <person name="Breuil C."/>
        </authorList>
    </citation>
    <scope>NUCLEOTIDE SEQUENCE [LARGE SCALE GENOMIC DNA]</scope>
    <source>
        <strain evidence="3 4">UAMH 11346</strain>
    </source>
</reference>
<organism evidence="3 4">
    <name type="scientific">Ophiostoma piceae (strain UAMH 11346)</name>
    <name type="common">Sap stain fungus</name>
    <dbReference type="NCBI Taxonomy" id="1262450"/>
    <lineage>
        <taxon>Eukaryota</taxon>
        <taxon>Fungi</taxon>
        <taxon>Dikarya</taxon>
        <taxon>Ascomycota</taxon>
        <taxon>Pezizomycotina</taxon>
        <taxon>Sordariomycetes</taxon>
        <taxon>Sordariomycetidae</taxon>
        <taxon>Ophiostomatales</taxon>
        <taxon>Ophiostomataceae</taxon>
        <taxon>Ophiostoma</taxon>
    </lineage>
</organism>
<dbReference type="HOGENOM" id="CLU_048908_0_0_1"/>
<feature type="compositionally biased region" description="Basic and acidic residues" evidence="1">
    <location>
        <begin position="84"/>
        <end position="93"/>
    </location>
</feature>
<feature type="region of interest" description="Disordered" evidence="1">
    <location>
        <begin position="1"/>
        <end position="116"/>
    </location>
</feature>
<dbReference type="GO" id="GO:0006281">
    <property type="term" value="P:DNA repair"/>
    <property type="evidence" value="ECO:0007669"/>
    <property type="project" value="TreeGrafter"/>
</dbReference>
<name>S3C2D5_OPHP1</name>
<sequence length="449" mass="50533">MPSLSQRPRRRPAQNDHEDEPPRRRRKTPVEEEEEEEEEDEQEEDEAEDDDEEVEEEDAEEEEEEEPPRSRRQRQSQSQRRRPRDSGRRRQNEEESEDGDGDEEDGDMPQTQANRQQLHQQLLAKKLVRYALACEPRRVPIRRQAVKEHVLDNEGKHFRVVFPIAQTQLREIFGMELVEWPARDETTMSVRERRKALKTKKQQPAGPQGTQRKAAAAPPVQRMDRYALLSTLPETYREAVFAPIPVENSARNPPASDAAYMGFCTLVVSLITLSGGSMPHGDLEKYLGLLHGTSHHIVRADEDFMKPMAAMMGDHVDDDDGGAGGTSQTQDGDSVIQGGTLQHLVRQGYVVRVVEEATAGGSSVHGGAKVTWHVGPRGRLEIGPAEVASVVRHIYGPDANEEMEQQLQSSLRAATNAAKKGEKKSSGGRIEQEQQRQRDEDEEDAAAED</sequence>